<gene>
    <name evidence="2" type="ORF">HYG87_06225</name>
</gene>
<accession>A0A8T8K4A8</accession>
<keyword evidence="1" id="KW-0812">Transmembrane</keyword>
<keyword evidence="3" id="KW-1185">Reference proteome</keyword>
<dbReference type="KEGG" id="meme:HYG87_06225"/>
<dbReference type="EMBL" id="CP058560">
    <property type="protein sequence ID" value="QUH23386.1"/>
    <property type="molecule type" value="Genomic_DNA"/>
</dbReference>
<evidence type="ECO:0000256" key="1">
    <source>
        <dbReference type="SAM" id="Phobius"/>
    </source>
</evidence>
<proteinExistence type="predicted"/>
<dbReference type="GeneID" id="64820344"/>
<reference evidence="2" key="1">
    <citation type="submission" date="2020-07" db="EMBL/GenBank/DDBJ databases">
        <title>Methanobacterium. sp. MethCan genome.</title>
        <authorList>
            <person name="Postec A."/>
            <person name="Quemeneur M."/>
        </authorList>
    </citation>
    <scope>NUCLEOTIDE SEQUENCE</scope>
    <source>
        <strain evidence="2">MethCAN</strain>
    </source>
</reference>
<evidence type="ECO:0000313" key="3">
    <source>
        <dbReference type="Proteomes" id="UP000681041"/>
    </source>
</evidence>
<organism evidence="2 3">
    <name type="scientific">Methanobacterium alkalithermotolerans</name>
    <dbReference type="NCBI Taxonomy" id="2731220"/>
    <lineage>
        <taxon>Archaea</taxon>
        <taxon>Methanobacteriati</taxon>
        <taxon>Methanobacteriota</taxon>
        <taxon>Methanomada group</taxon>
        <taxon>Methanobacteria</taxon>
        <taxon>Methanobacteriales</taxon>
        <taxon>Methanobacteriaceae</taxon>
        <taxon>Methanobacterium</taxon>
    </lineage>
</organism>
<dbReference type="AlphaFoldDB" id="A0A8T8K4A8"/>
<keyword evidence="1" id="KW-0472">Membrane</keyword>
<dbReference type="Proteomes" id="UP000681041">
    <property type="component" value="Chromosome"/>
</dbReference>
<feature type="transmembrane region" description="Helical" evidence="1">
    <location>
        <begin position="6"/>
        <end position="30"/>
    </location>
</feature>
<name>A0A8T8K4A8_9EURY</name>
<dbReference type="OrthoDB" id="82543at2157"/>
<keyword evidence="1" id="KW-1133">Transmembrane helix</keyword>
<dbReference type="RefSeq" id="WP_211532343.1">
    <property type="nucleotide sequence ID" value="NZ_CP058560.1"/>
</dbReference>
<protein>
    <submittedName>
        <fullName evidence="2">Uncharacterized protein</fullName>
    </submittedName>
</protein>
<evidence type="ECO:0000313" key="2">
    <source>
        <dbReference type="EMBL" id="QUH23386.1"/>
    </source>
</evidence>
<sequence length="315" mass="35711">MDQKGYIISGLSLLLMVPAMVLSICLLNIFSMGNDIKEQTIQSDKIYYASQDLQRNIPLLALEVLNETGEEVKINNLPYSNSPRYIKDELQSRINKFTSNHELQSDLEIKCTINSVHPGKDPWYVEVNSTLFLSQKEFYHEEKVSNQVPITQLVDPLPFIKCGVYGDLKYTENRILYDTLLSEYLQNQGEANSSYYTNASAPLLIHKCPYESYIIHGDENTRNSCINNGFYHYSADGACYLCRLEGKAVCIHPGLEVFILVPSLNDSLPLSAISSIDHVIFSDDIYPGEYIPLKFLGFDYGLFLDSAHRSKYGIP</sequence>